<dbReference type="KEGG" id="mart:BTR34_13750"/>
<reference evidence="5" key="1">
    <citation type="submission" date="2016-06" db="EMBL/GenBank/DDBJ databases">
        <authorList>
            <person name="Zhan P."/>
        </authorList>
    </citation>
    <scope>NUCLEOTIDE SEQUENCE [LARGE SCALE GENOMIC DNA]</scope>
    <source>
        <strain evidence="5">T28</strain>
    </source>
</reference>
<keyword evidence="1" id="KW-0812">Transmembrane</keyword>
<keyword evidence="5" id="KW-1185">Reference proteome</keyword>
<dbReference type="EMBL" id="LZFP01000045">
    <property type="protein sequence ID" value="OBR36670.1"/>
    <property type="molecule type" value="Genomic_DNA"/>
</dbReference>
<accession>A0A1B7Z292</accession>
<dbReference type="RefSeq" id="WP_068486385.1">
    <property type="nucleotide sequence ID" value="NZ_CP018760.1"/>
</dbReference>
<evidence type="ECO:0000313" key="4">
    <source>
        <dbReference type="EMBL" id="OBR36670.1"/>
    </source>
</evidence>
<dbReference type="STRING" id="1836467.BTR34_13750"/>
<dbReference type="Pfam" id="PF25221">
    <property type="entry name" value="5TMH_Lnb"/>
    <property type="match status" value="1"/>
</dbReference>
<feature type="transmembrane region" description="Helical" evidence="1">
    <location>
        <begin position="364"/>
        <end position="385"/>
    </location>
</feature>
<name>A0A1B7Z292_9FLAO</name>
<dbReference type="AlphaFoldDB" id="A0A1B7Z292"/>
<dbReference type="OrthoDB" id="319167at2"/>
<organism evidence="4 5">
    <name type="scientific">Maribacter hydrothermalis</name>
    <dbReference type="NCBI Taxonomy" id="1836467"/>
    <lineage>
        <taxon>Bacteria</taxon>
        <taxon>Pseudomonadati</taxon>
        <taxon>Bacteroidota</taxon>
        <taxon>Flavobacteriia</taxon>
        <taxon>Flavobacteriales</taxon>
        <taxon>Flavobacteriaceae</taxon>
        <taxon>Maribacter</taxon>
    </lineage>
</organism>
<evidence type="ECO:0000259" key="3">
    <source>
        <dbReference type="Pfam" id="PF25221"/>
    </source>
</evidence>
<evidence type="ECO:0000256" key="1">
    <source>
        <dbReference type="SAM" id="Phobius"/>
    </source>
</evidence>
<feature type="domain" description="Lnb N-terminal periplasmic" evidence="2">
    <location>
        <begin position="30"/>
        <end position="162"/>
    </location>
</feature>
<dbReference type="InterPro" id="IPR057436">
    <property type="entry name" value="5TMH_Lnb"/>
</dbReference>
<feature type="transmembrane region" description="Helical" evidence="1">
    <location>
        <begin position="249"/>
        <end position="269"/>
    </location>
</feature>
<keyword evidence="1" id="KW-0472">Membrane</keyword>
<sequence length="396" mass="46657">MFKRILILILFFTLFLGHTQNVELSPLSKISLLTVGTGEDLAAKFGHSAIRLQDPTLGIDEVYGYGTYDFEDPNFYLNFTRGKLSYTISRIPFKYFDYSYQQEKRWIREQVLDVDLEQRNQIVTFLERNLLPENKKYKYDFLFDNCATRIPMVFEKTLGNEFKFDYNYLKEHLTFRELIRLKLNPNTWSNFGIDLALGSVIDREATPYEHLFLPIYVYEQMKHTTLDGKPIVKSESVILDIPEQEYRSLIFLTPLFWLSILLILVSYITYTDYKNLRRNKWLDFGLFAATGLAGVLILFLWFATDHLATKANFNSLWAFAPNIVIAFVLIKKKIPSWMITYNIFLTILLGIICMLWIFKVQVFSILLIIILLALAIRYLYLIYYFKSKELAKKTKI</sequence>
<proteinExistence type="predicted"/>
<dbReference type="InterPro" id="IPR025178">
    <property type="entry name" value="Lnb_N"/>
</dbReference>
<feature type="transmembrane region" description="Helical" evidence="1">
    <location>
        <begin position="281"/>
        <end position="302"/>
    </location>
</feature>
<comment type="caution">
    <text evidence="4">The sequence shown here is derived from an EMBL/GenBank/DDBJ whole genome shotgun (WGS) entry which is preliminary data.</text>
</comment>
<dbReference type="Proteomes" id="UP000092164">
    <property type="component" value="Unassembled WGS sequence"/>
</dbReference>
<feature type="transmembrane region" description="Helical" evidence="1">
    <location>
        <begin position="314"/>
        <end position="330"/>
    </location>
</feature>
<gene>
    <name evidence="4" type="ORF">A9200_09645</name>
</gene>
<keyword evidence="1" id="KW-1133">Transmembrane helix</keyword>
<dbReference type="Pfam" id="PF13387">
    <property type="entry name" value="Lnb_N"/>
    <property type="match status" value="1"/>
</dbReference>
<feature type="domain" description="Lnb-like transmembrane" evidence="3">
    <location>
        <begin position="251"/>
        <end position="386"/>
    </location>
</feature>
<feature type="transmembrane region" description="Helical" evidence="1">
    <location>
        <begin position="337"/>
        <end position="358"/>
    </location>
</feature>
<protein>
    <submittedName>
        <fullName evidence="4">Uncharacterized protein</fullName>
    </submittedName>
</protein>
<evidence type="ECO:0000259" key="2">
    <source>
        <dbReference type="Pfam" id="PF13387"/>
    </source>
</evidence>
<evidence type="ECO:0000313" key="5">
    <source>
        <dbReference type="Proteomes" id="UP000092164"/>
    </source>
</evidence>